<comment type="caution">
    <text evidence="2">The sequence shown here is derived from an EMBL/GenBank/DDBJ whole genome shotgun (WGS) entry which is preliminary data.</text>
</comment>
<dbReference type="EMBL" id="CAKMRJ010000118">
    <property type="protein sequence ID" value="CAH1418866.1"/>
    <property type="molecule type" value="Genomic_DNA"/>
</dbReference>
<dbReference type="GO" id="GO:0004722">
    <property type="term" value="F:protein serine/threonine phosphatase activity"/>
    <property type="evidence" value="ECO:0007669"/>
    <property type="project" value="InterPro"/>
</dbReference>
<dbReference type="AlphaFoldDB" id="A0AAU9LVK6"/>
<protein>
    <recommendedName>
        <fullName evidence="1">PPM-type phosphatase domain-containing protein</fullName>
    </recommendedName>
</protein>
<sequence length="122" mass="14085">MKVLKETGTHMGQRISEPKVKLITLTKEEEFLITGSDEIWDVFRNQNAVDFVRRRLQEHNDVKWCCKEMIEEAIKRGAMDNLAVVVVCFQAKPLPYVVVQRGRVMRSISAKGLLNLKFHLEG</sequence>
<proteinExistence type="predicted"/>
<organism evidence="2 3">
    <name type="scientific">Lactuca virosa</name>
    <dbReference type="NCBI Taxonomy" id="75947"/>
    <lineage>
        <taxon>Eukaryota</taxon>
        <taxon>Viridiplantae</taxon>
        <taxon>Streptophyta</taxon>
        <taxon>Embryophyta</taxon>
        <taxon>Tracheophyta</taxon>
        <taxon>Spermatophyta</taxon>
        <taxon>Magnoliopsida</taxon>
        <taxon>eudicotyledons</taxon>
        <taxon>Gunneridae</taxon>
        <taxon>Pentapetalae</taxon>
        <taxon>asterids</taxon>
        <taxon>campanulids</taxon>
        <taxon>Asterales</taxon>
        <taxon>Asteraceae</taxon>
        <taxon>Cichorioideae</taxon>
        <taxon>Cichorieae</taxon>
        <taxon>Lactucinae</taxon>
        <taxon>Lactuca</taxon>
    </lineage>
</organism>
<evidence type="ECO:0000313" key="3">
    <source>
        <dbReference type="Proteomes" id="UP001157418"/>
    </source>
</evidence>
<dbReference type="PROSITE" id="PS51746">
    <property type="entry name" value="PPM_2"/>
    <property type="match status" value="1"/>
</dbReference>
<name>A0AAU9LVK6_9ASTR</name>
<dbReference type="InterPro" id="IPR036457">
    <property type="entry name" value="PPM-type-like_dom_sf"/>
</dbReference>
<reference evidence="2 3" key="1">
    <citation type="submission" date="2022-01" db="EMBL/GenBank/DDBJ databases">
        <authorList>
            <person name="Xiong W."/>
            <person name="Schranz E."/>
        </authorList>
    </citation>
    <scope>NUCLEOTIDE SEQUENCE [LARGE SCALE GENOMIC DNA]</scope>
</reference>
<accession>A0AAU9LVK6</accession>
<evidence type="ECO:0000259" key="1">
    <source>
        <dbReference type="PROSITE" id="PS51746"/>
    </source>
</evidence>
<keyword evidence="3" id="KW-1185">Reference proteome</keyword>
<dbReference type="Pfam" id="PF00481">
    <property type="entry name" value="PP2C"/>
    <property type="match status" value="1"/>
</dbReference>
<dbReference type="InterPro" id="IPR001932">
    <property type="entry name" value="PPM-type_phosphatase-like_dom"/>
</dbReference>
<feature type="domain" description="PPM-type phosphatase" evidence="1">
    <location>
        <begin position="1"/>
        <end position="89"/>
    </location>
</feature>
<dbReference type="Proteomes" id="UP001157418">
    <property type="component" value="Unassembled WGS sequence"/>
</dbReference>
<dbReference type="PANTHER" id="PTHR47992">
    <property type="entry name" value="PROTEIN PHOSPHATASE"/>
    <property type="match status" value="1"/>
</dbReference>
<evidence type="ECO:0000313" key="2">
    <source>
        <dbReference type="EMBL" id="CAH1418866.1"/>
    </source>
</evidence>
<dbReference type="SUPFAM" id="SSF81606">
    <property type="entry name" value="PP2C-like"/>
    <property type="match status" value="1"/>
</dbReference>
<dbReference type="InterPro" id="IPR015655">
    <property type="entry name" value="PP2C"/>
</dbReference>
<dbReference type="CDD" id="cd00143">
    <property type="entry name" value="PP2Cc"/>
    <property type="match status" value="1"/>
</dbReference>
<dbReference type="Gene3D" id="3.60.40.10">
    <property type="entry name" value="PPM-type phosphatase domain"/>
    <property type="match status" value="1"/>
</dbReference>
<gene>
    <name evidence="2" type="ORF">LVIROSA_LOCUS6436</name>
</gene>